<feature type="binding site" evidence="3 4">
    <location>
        <position position="212"/>
    </location>
    <ligand>
        <name>Zn(2+)</name>
        <dbReference type="ChEBI" id="CHEBI:29105"/>
    </ligand>
</feature>
<dbReference type="PROSITE" id="PS50970">
    <property type="entry name" value="HCY"/>
    <property type="match status" value="1"/>
</dbReference>
<dbReference type="Pfam" id="PF02574">
    <property type="entry name" value="S-methyl_trans"/>
    <property type="match status" value="1"/>
</dbReference>
<feature type="binding site" evidence="3 4">
    <location>
        <position position="287"/>
    </location>
    <ligand>
        <name>Zn(2+)</name>
        <dbReference type="ChEBI" id="CHEBI:29105"/>
    </ligand>
</feature>
<dbReference type="GO" id="GO:0009086">
    <property type="term" value="P:methionine biosynthetic process"/>
    <property type="evidence" value="ECO:0007669"/>
    <property type="project" value="InterPro"/>
</dbReference>
<evidence type="ECO:0000256" key="3">
    <source>
        <dbReference type="PIRSR" id="PIRSR037505-2"/>
    </source>
</evidence>
<dbReference type="Gene3D" id="3.20.20.330">
    <property type="entry name" value="Homocysteine-binding-like domain"/>
    <property type="match status" value="1"/>
</dbReference>
<sequence length="305" mass="33907">MDYSMKKLTILDGGMGRELKRMGAPFSQPLWSAQALIESPEFIYQAHNNFIQAGAEIIIANSYACVPFHLGQALYEQQGSELARFAAQIARECADKSPKPVRVAGCIPPAFGSYRPDLFEPKQGEIIFRTLYEAQEDYVDLWLAETICSLEELKCLQKVFENSVKPTAYAFSLNDDSLETALLRSGETVIQAIECLAQSRRTKNTITIYFNCSVPEVMAKAVSDTKAVLDQHMLDIEIGVYANNFTAIKSNHEANSALQSMRELSPEEYLTFAQEWHQQGATIIGGCCGIGPEHIKALSDWKSSV</sequence>
<dbReference type="GO" id="GO:0008270">
    <property type="term" value="F:zinc ion binding"/>
    <property type="evidence" value="ECO:0007669"/>
    <property type="project" value="InterPro"/>
</dbReference>
<dbReference type="InterPro" id="IPR036589">
    <property type="entry name" value="HCY_dom_sf"/>
</dbReference>
<dbReference type="PANTHER" id="PTHR11103">
    <property type="entry name" value="SLR1189 PROTEIN"/>
    <property type="match status" value="1"/>
</dbReference>
<dbReference type="SUPFAM" id="SSF82282">
    <property type="entry name" value="Homocysteine S-methyltransferase"/>
    <property type="match status" value="1"/>
</dbReference>
<dbReference type="InterPro" id="IPR017226">
    <property type="entry name" value="BHMT-like"/>
</dbReference>
<gene>
    <name evidence="6" type="ORF">VroAM7_32240</name>
</gene>
<organism evidence="6 7">
    <name type="scientific">Vibrio rotiferianus</name>
    <dbReference type="NCBI Taxonomy" id="190895"/>
    <lineage>
        <taxon>Bacteria</taxon>
        <taxon>Pseudomonadati</taxon>
        <taxon>Pseudomonadota</taxon>
        <taxon>Gammaproteobacteria</taxon>
        <taxon>Vibrionales</taxon>
        <taxon>Vibrionaceae</taxon>
        <taxon>Vibrio</taxon>
    </lineage>
</organism>
<feature type="domain" description="Hcy-binding" evidence="5">
    <location>
        <begin position="1"/>
        <end position="302"/>
    </location>
</feature>
<evidence type="ECO:0000256" key="2">
    <source>
        <dbReference type="ARBA" id="ARBA00022679"/>
    </source>
</evidence>
<evidence type="ECO:0000313" key="7">
    <source>
        <dbReference type="Proteomes" id="UP000315115"/>
    </source>
</evidence>
<dbReference type="AlphaFoldDB" id="A0A510IAW0"/>
<keyword evidence="2 4" id="KW-0808">Transferase</keyword>
<accession>A0A510IAW0</accession>
<dbReference type="Proteomes" id="UP000315115">
    <property type="component" value="Chromosome 2"/>
</dbReference>
<evidence type="ECO:0000256" key="1">
    <source>
        <dbReference type="ARBA" id="ARBA00022603"/>
    </source>
</evidence>
<evidence type="ECO:0000259" key="5">
    <source>
        <dbReference type="PROSITE" id="PS50970"/>
    </source>
</evidence>
<dbReference type="PANTHER" id="PTHR11103:SF18">
    <property type="entry name" value="SLR1189 PROTEIN"/>
    <property type="match status" value="1"/>
</dbReference>
<protein>
    <submittedName>
        <fullName evidence="6">Homocysteine S-methyltransferase</fullName>
    </submittedName>
</protein>
<name>A0A510IAW0_9VIBR</name>
<evidence type="ECO:0000313" key="6">
    <source>
        <dbReference type="EMBL" id="BBL90571.1"/>
    </source>
</evidence>
<dbReference type="GO" id="GO:0008168">
    <property type="term" value="F:methyltransferase activity"/>
    <property type="evidence" value="ECO:0007669"/>
    <property type="project" value="UniProtKB-UniRule"/>
</dbReference>
<keyword evidence="3 4" id="KW-0479">Metal-binding</keyword>
<dbReference type="PIRSF" id="PIRSF037505">
    <property type="entry name" value="Betaine_HMT"/>
    <property type="match status" value="1"/>
</dbReference>
<dbReference type="InterPro" id="IPR003726">
    <property type="entry name" value="HCY_dom"/>
</dbReference>
<comment type="cofactor">
    <cofactor evidence="3">
        <name>Zn(2+)</name>
        <dbReference type="ChEBI" id="CHEBI:29105"/>
    </cofactor>
    <text evidence="3">Binds 1 zinc ion per subunit.</text>
</comment>
<keyword evidence="1 4" id="KW-0489">Methyltransferase</keyword>
<evidence type="ECO:0000256" key="4">
    <source>
        <dbReference type="PROSITE-ProRule" id="PRU00333"/>
    </source>
</evidence>
<reference evidence="7" key="1">
    <citation type="submission" date="2019-07" db="EMBL/GenBank/DDBJ databases">
        <title>Complete Genome Sequences of Vibrion rotiferianus strain AM7.</title>
        <authorList>
            <person name="Miyazaki K."/>
            <person name="Wiseschart A."/>
            <person name="Pootanakit K."/>
            <person name="Ishimori K."/>
            <person name="Kitahara K."/>
        </authorList>
    </citation>
    <scope>NUCLEOTIDE SEQUENCE [LARGE SCALE GENOMIC DNA]</scope>
    <source>
        <strain evidence="7">AM7</strain>
    </source>
</reference>
<dbReference type="EMBL" id="AP019799">
    <property type="protein sequence ID" value="BBL90571.1"/>
    <property type="molecule type" value="Genomic_DNA"/>
</dbReference>
<keyword evidence="3 4" id="KW-0862">Zinc</keyword>
<proteinExistence type="predicted"/>
<dbReference type="GO" id="GO:0032259">
    <property type="term" value="P:methylation"/>
    <property type="evidence" value="ECO:0007669"/>
    <property type="project" value="UniProtKB-KW"/>
</dbReference>
<feature type="binding site" evidence="3 4">
    <location>
        <position position="288"/>
    </location>
    <ligand>
        <name>Zn(2+)</name>
        <dbReference type="ChEBI" id="CHEBI:29105"/>
    </ligand>
</feature>